<evidence type="ECO:0000256" key="5">
    <source>
        <dbReference type="SAM" id="MobiDB-lite"/>
    </source>
</evidence>
<accession>A0AAV5RIP4</accession>
<dbReference type="PROSITE" id="PS51865">
    <property type="entry name" value="PDZ_GRASP"/>
    <property type="match status" value="2"/>
</dbReference>
<comment type="caution">
    <text evidence="7">The sequence shown here is derived from an EMBL/GenBank/DDBJ whole genome shotgun (WGS) entry which is preliminary data.</text>
</comment>
<dbReference type="AlphaFoldDB" id="A0AAV5RIP4"/>
<dbReference type="InterPro" id="IPR036034">
    <property type="entry name" value="PDZ_sf"/>
</dbReference>
<feature type="domain" description="PDZ GRASP-type" evidence="6">
    <location>
        <begin position="27"/>
        <end position="129"/>
    </location>
</feature>
<feature type="domain" description="PDZ GRASP-type" evidence="6">
    <location>
        <begin position="134"/>
        <end position="222"/>
    </location>
</feature>
<keyword evidence="3" id="KW-0333">Golgi apparatus</keyword>
<keyword evidence="4" id="KW-0472">Membrane</keyword>
<feature type="region of interest" description="Disordered" evidence="5">
    <location>
        <begin position="240"/>
        <end position="335"/>
    </location>
</feature>
<sequence>MFGFAKRLVKQAEGIIAPEVETNEPKYGFRILNVDADSPADEAGLESLFDFVIAVNGQRFDNEVNEYSHASIYADRDRSPVFEFEAAVSDSNGRLILQVWSAKGREERQVILSYNPSQGIGASLQWTPLTVSEHVWHILHVDPLSPAEQAGLRSHSDYIVAAENGLLEEGGEYLIGKVISQANTTDGVLFYVYNRDFDIVRPVRIFPSAEGRLGCGVGYGLLHALPSVQRQTKRSGLGTIFDEKDSQQFEPTLNASNSDEDGASKQQVTPPPATLPTYVRTRAKHHDHSNSKPRNGHGLSGLDDYFSEQSEISKSIDGSESRTKENAIPPPPKTN</sequence>
<reference evidence="7 8" key="1">
    <citation type="journal article" date="2023" name="Elife">
        <title>Identification of key yeast species and microbe-microbe interactions impacting larval growth of Drosophila in the wild.</title>
        <authorList>
            <person name="Mure A."/>
            <person name="Sugiura Y."/>
            <person name="Maeda R."/>
            <person name="Honda K."/>
            <person name="Sakurai N."/>
            <person name="Takahashi Y."/>
            <person name="Watada M."/>
            <person name="Katoh T."/>
            <person name="Gotoh A."/>
            <person name="Gotoh Y."/>
            <person name="Taniguchi I."/>
            <person name="Nakamura K."/>
            <person name="Hayashi T."/>
            <person name="Katayama T."/>
            <person name="Uemura T."/>
            <person name="Hattori Y."/>
        </authorList>
    </citation>
    <scope>NUCLEOTIDE SEQUENCE [LARGE SCALE GENOMIC DNA]</scope>
    <source>
        <strain evidence="7 8">SB-73</strain>
    </source>
</reference>
<dbReference type="InterPro" id="IPR007583">
    <property type="entry name" value="GRASP55_65"/>
</dbReference>
<evidence type="ECO:0000256" key="1">
    <source>
        <dbReference type="ARBA" id="ARBA00004394"/>
    </source>
</evidence>
<dbReference type="SUPFAM" id="SSF50156">
    <property type="entry name" value="PDZ domain-like"/>
    <property type="match status" value="1"/>
</dbReference>
<dbReference type="Gene3D" id="2.30.42.10">
    <property type="match status" value="2"/>
</dbReference>
<name>A0AAV5RIP4_STABA</name>
<dbReference type="EMBL" id="BTGC01000005">
    <property type="protein sequence ID" value="GMM51436.1"/>
    <property type="molecule type" value="Genomic_DNA"/>
</dbReference>
<evidence type="ECO:0000313" key="7">
    <source>
        <dbReference type="EMBL" id="GMM51436.1"/>
    </source>
</evidence>
<dbReference type="PANTHER" id="PTHR12893">
    <property type="entry name" value="GOLGI REASSEMBLY STACKING PROTEIN GRASP"/>
    <property type="match status" value="1"/>
</dbReference>
<comment type="subcellular location">
    <subcellularLocation>
        <location evidence="1">Golgi apparatus membrane</location>
    </subcellularLocation>
</comment>
<evidence type="ECO:0000256" key="3">
    <source>
        <dbReference type="ARBA" id="ARBA00023034"/>
    </source>
</evidence>
<feature type="compositionally biased region" description="Polar residues" evidence="5">
    <location>
        <begin position="248"/>
        <end position="257"/>
    </location>
</feature>
<dbReference type="GO" id="GO:0007030">
    <property type="term" value="P:Golgi organization"/>
    <property type="evidence" value="ECO:0007669"/>
    <property type="project" value="TreeGrafter"/>
</dbReference>
<gene>
    <name evidence="7" type="ORF">DASB73_023940</name>
</gene>
<dbReference type="GO" id="GO:0000139">
    <property type="term" value="C:Golgi membrane"/>
    <property type="evidence" value="ECO:0007669"/>
    <property type="project" value="UniProtKB-SubCell"/>
</dbReference>
<feature type="compositionally biased region" description="Polar residues" evidence="5">
    <location>
        <begin position="307"/>
        <end position="316"/>
    </location>
</feature>
<evidence type="ECO:0000256" key="4">
    <source>
        <dbReference type="ARBA" id="ARBA00023136"/>
    </source>
</evidence>
<evidence type="ECO:0000256" key="2">
    <source>
        <dbReference type="ARBA" id="ARBA00022737"/>
    </source>
</evidence>
<protein>
    <submittedName>
        <fullName evidence="7">Grh1 protein</fullName>
    </submittedName>
</protein>
<keyword evidence="2" id="KW-0677">Repeat</keyword>
<dbReference type="Pfam" id="PF04495">
    <property type="entry name" value="GRASP55_65"/>
    <property type="match status" value="1"/>
</dbReference>
<dbReference type="InterPro" id="IPR024958">
    <property type="entry name" value="GRASP_PDZ"/>
</dbReference>
<organism evidence="7 8">
    <name type="scientific">Starmerella bacillaris</name>
    <name type="common">Yeast</name>
    <name type="synonym">Candida zemplinina</name>
    <dbReference type="NCBI Taxonomy" id="1247836"/>
    <lineage>
        <taxon>Eukaryota</taxon>
        <taxon>Fungi</taxon>
        <taxon>Dikarya</taxon>
        <taxon>Ascomycota</taxon>
        <taxon>Saccharomycotina</taxon>
        <taxon>Dipodascomycetes</taxon>
        <taxon>Dipodascales</taxon>
        <taxon>Trichomonascaceae</taxon>
        <taxon>Starmerella</taxon>
    </lineage>
</organism>
<dbReference type="PANTHER" id="PTHR12893:SF0">
    <property type="entry name" value="GRASP65"/>
    <property type="match status" value="1"/>
</dbReference>
<proteinExistence type="predicted"/>
<evidence type="ECO:0000259" key="6">
    <source>
        <dbReference type="PROSITE" id="PS51865"/>
    </source>
</evidence>
<dbReference type="Proteomes" id="UP001362899">
    <property type="component" value="Unassembled WGS sequence"/>
</dbReference>
<keyword evidence="8" id="KW-1185">Reference proteome</keyword>
<evidence type="ECO:0000313" key="8">
    <source>
        <dbReference type="Proteomes" id="UP001362899"/>
    </source>
</evidence>